<organism evidence="10 11">
    <name type="scientific">Sporomusa termitida</name>
    <dbReference type="NCBI Taxonomy" id="2377"/>
    <lineage>
        <taxon>Bacteria</taxon>
        <taxon>Bacillati</taxon>
        <taxon>Bacillota</taxon>
        <taxon>Negativicutes</taxon>
        <taxon>Selenomonadales</taxon>
        <taxon>Sporomusaceae</taxon>
        <taxon>Sporomusa</taxon>
    </lineage>
</organism>
<evidence type="ECO:0000259" key="9">
    <source>
        <dbReference type="Pfam" id="PF12704"/>
    </source>
</evidence>
<feature type="transmembrane region" description="Helical" evidence="7">
    <location>
        <begin position="676"/>
        <end position="706"/>
    </location>
</feature>
<feature type="transmembrane region" description="Helical" evidence="7">
    <location>
        <begin position="771"/>
        <end position="792"/>
    </location>
</feature>
<feature type="transmembrane region" description="Helical" evidence="7">
    <location>
        <begin position="363"/>
        <end position="384"/>
    </location>
</feature>
<keyword evidence="11" id="KW-1185">Reference proteome</keyword>
<dbReference type="GO" id="GO:0005886">
    <property type="term" value="C:plasma membrane"/>
    <property type="evidence" value="ECO:0007669"/>
    <property type="project" value="UniProtKB-SubCell"/>
</dbReference>
<dbReference type="GO" id="GO:0022857">
    <property type="term" value="F:transmembrane transporter activity"/>
    <property type="evidence" value="ECO:0007669"/>
    <property type="project" value="TreeGrafter"/>
</dbReference>
<name>A0A517DYI3_9FIRM</name>
<feature type="transmembrane region" description="Helical" evidence="7">
    <location>
        <begin position="313"/>
        <end position="343"/>
    </location>
</feature>
<feature type="domain" description="ABC3 transporter permease C-terminal" evidence="8">
    <location>
        <begin position="683"/>
        <end position="802"/>
    </location>
</feature>
<reference evidence="10 11" key="1">
    <citation type="submission" date="2019-02" db="EMBL/GenBank/DDBJ databases">
        <title>Closed genome of Sporomusa termitida DSM 4440.</title>
        <authorList>
            <person name="Poehlein A."/>
            <person name="Daniel R."/>
        </authorList>
    </citation>
    <scope>NUCLEOTIDE SEQUENCE [LARGE SCALE GENOMIC DNA]</scope>
    <source>
        <strain evidence="10 11">DSM 4440</strain>
    </source>
</reference>
<keyword evidence="5 7" id="KW-0472">Membrane</keyword>
<dbReference type="KEGG" id="sted:SPTER_37310"/>
<proteinExistence type="inferred from homology"/>
<evidence type="ECO:0000256" key="7">
    <source>
        <dbReference type="SAM" id="Phobius"/>
    </source>
</evidence>
<evidence type="ECO:0000256" key="5">
    <source>
        <dbReference type="ARBA" id="ARBA00023136"/>
    </source>
</evidence>
<dbReference type="PANTHER" id="PTHR30572:SF4">
    <property type="entry name" value="ABC TRANSPORTER PERMEASE YTRF"/>
    <property type="match status" value="1"/>
</dbReference>
<feature type="domain" description="ABC3 transporter permease C-terminal" evidence="8">
    <location>
        <begin position="271"/>
        <end position="388"/>
    </location>
</feature>
<dbReference type="OrthoDB" id="9780560at2"/>
<sequence>MLDYLLVSPRWRKVLADLWGNKLRTLLVVLSITVGVFAVGMVYSSYLMFERDLALSWTAAAPASASVYADPFDEELVDSIRSLRGVKEAEGRRNVDLRVHAAGGEWRQMFLTAIPDYHKQKVNLVKSQSGAWPPGDGDVLLERSSLSELGVQTGSSIQVETAAGRKRTLKVTGIVYDSSQIPSLFSGRSYGYINMDTLEKLDEERRLDQVNFVVEPWVLQGQDTAPIEAIGRRAWSKLEQGDTTVFWLQINKPGEHQLQGIINALLLLLTVLGVLSLLLGTFLLVNTVSAILTQQVRQIGIMKAVGARRHQILRMYLVLVGAYGVLALAVAAPLGVLAASVVTGFIAQVFNFDSGGLELPAKVFLLEAAAALVVPILAAVWPVWRGTGITVREAVSDYGLGSVAPKGRLDIFIDRLLDRLKQLPRPVLLSLRNTFRRKGRLALTLLTLTVAGTVFMAVFSIRSSLYSTLDAALDYFHYDVSVGFTQNYRASRIEHEVLKVPGVKAAESWGFSSGRILRDERKQSEDDASKNVFILAPPVDSAMIQPQIIAGRWLVDGDESALVVNTEALKDSPQLQVGSPAIIKIGTRKLRFTVVGVAKSTLTGPLVYAPYPWFTGAIQEAGGARSVQIVAQSADPAEQSSLGRRLEEQLKKNNLRVQNVDITWEQKQRIRSQFDILTVFLLLMAVLLAVVGALGLMGTMGINVLERTREIGIMRAIGASGVDIGKVFVIEALCIGILSWLLGAVLALPVAALLSYQVGVLFLQSPLTFSFSFLGVGIWLALSTLLSVLASLMPAWNAARLSVREVLSYE</sequence>
<keyword evidence="2" id="KW-1003">Cell membrane</keyword>
<feature type="domain" description="MacB-like periplasmic core" evidence="9">
    <location>
        <begin position="442"/>
        <end position="647"/>
    </location>
</feature>
<evidence type="ECO:0000259" key="8">
    <source>
        <dbReference type="Pfam" id="PF02687"/>
    </source>
</evidence>
<dbReference type="RefSeq" id="WP_144351705.1">
    <property type="nucleotide sequence ID" value="NZ_CP036259.1"/>
</dbReference>
<feature type="transmembrane region" description="Helical" evidence="7">
    <location>
        <begin position="441"/>
        <end position="461"/>
    </location>
</feature>
<evidence type="ECO:0000256" key="1">
    <source>
        <dbReference type="ARBA" id="ARBA00004651"/>
    </source>
</evidence>
<evidence type="ECO:0000313" key="11">
    <source>
        <dbReference type="Proteomes" id="UP000320776"/>
    </source>
</evidence>
<evidence type="ECO:0000256" key="2">
    <source>
        <dbReference type="ARBA" id="ARBA00022475"/>
    </source>
</evidence>
<dbReference type="InterPro" id="IPR050250">
    <property type="entry name" value="Macrolide_Exporter_MacB"/>
</dbReference>
<feature type="transmembrane region" description="Helical" evidence="7">
    <location>
        <begin position="265"/>
        <end position="292"/>
    </location>
</feature>
<dbReference type="InterPro" id="IPR025857">
    <property type="entry name" value="MacB_PCD"/>
</dbReference>
<accession>A0A517DYI3</accession>
<protein>
    <submittedName>
        <fullName evidence="10">ADOP: acidobacterial duplicated orphan permease</fullName>
    </submittedName>
</protein>
<dbReference type="EMBL" id="CP036259">
    <property type="protein sequence ID" value="QDR82306.1"/>
    <property type="molecule type" value="Genomic_DNA"/>
</dbReference>
<dbReference type="PANTHER" id="PTHR30572">
    <property type="entry name" value="MEMBRANE COMPONENT OF TRANSPORTER-RELATED"/>
    <property type="match status" value="1"/>
</dbReference>
<feature type="transmembrane region" description="Helical" evidence="7">
    <location>
        <begin position="727"/>
        <end position="751"/>
    </location>
</feature>
<dbReference type="Proteomes" id="UP000320776">
    <property type="component" value="Chromosome"/>
</dbReference>
<dbReference type="Pfam" id="PF02687">
    <property type="entry name" value="FtsX"/>
    <property type="match status" value="2"/>
</dbReference>
<feature type="transmembrane region" description="Helical" evidence="7">
    <location>
        <begin position="26"/>
        <end position="49"/>
    </location>
</feature>
<dbReference type="Pfam" id="PF12704">
    <property type="entry name" value="MacB_PCD"/>
    <property type="match status" value="1"/>
</dbReference>
<comment type="similarity">
    <text evidence="6">Belongs to the ABC-4 integral membrane protein family.</text>
</comment>
<keyword evidence="3 7" id="KW-0812">Transmembrane</keyword>
<evidence type="ECO:0000256" key="3">
    <source>
        <dbReference type="ARBA" id="ARBA00022692"/>
    </source>
</evidence>
<evidence type="ECO:0000256" key="4">
    <source>
        <dbReference type="ARBA" id="ARBA00022989"/>
    </source>
</evidence>
<comment type="subcellular location">
    <subcellularLocation>
        <location evidence="1">Cell membrane</location>
        <topology evidence="1">Multi-pass membrane protein</topology>
    </subcellularLocation>
</comment>
<dbReference type="AlphaFoldDB" id="A0A517DYI3"/>
<dbReference type="InterPro" id="IPR003838">
    <property type="entry name" value="ABC3_permease_C"/>
</dbReference>
<evidence type="ECO:0000256" key="6">
    <source>
        <dbReference type="ARBA" id="ARBA00038076"/>
    </source>
</evidence>
<keyword evidence="4 7" id="KW-1133">Transmembrane helix</keyword>
<gene>
    <name evidence="10" type="ORF">SPTER_37310</name>
</gene>
<evidence type="ECO:0000313" key="10">
    <source>
        <dbReference type="EMBL" id="QDR82306.1"/>
    </source>
</evidence>